<dbReference type="Proteomes" id="UP000178724">
    <property type="component" value="Unassembled WGS sequence"/>
</dbReference>
<dbReference type="InterPro" id="IPR039261">
    <property type="entry name" value="FNR_nucleotide-bd"/>
</dbReference>
<dbReference type="PIRSF" id="PIRSF006816">
    <property type="entry name" value="Cyc3_hyd_g"/>
    <property type="match status" value="1"/>
</dbReference>
<feature type="binding site" evidence="2">
    <location>
        <position position="237"/>
    </location>
    <ligand>
        <name>[2Fe-2S] cluster</name>
        <dbReference type="ChEBI" id="CHEBI:190135"/>
    </ligand>
</feature>
<evidence type="ECO:0000313" key="4">
    <source>
        <dbReference type="EMBL" id="OGB89742.1"/>
    </source>
</evidence>
<keyword evidence="2" id="KW-0408">Iron</keyword>
<dbReference type="Pfam" id="PF10418">
    <property type="entry name" value="DHODB_Fe-S_bind"/>
    <property type="match status" value="1"/>
</dbReference>
<organism evidence="4 5">
    <name type="scientific">candidate division WOR-1 bacterium RIFCSPHIGHO2_01_FULL_53_15</name>
    <dbReference type="NCBI Taxonomy" id="1802564"/>
    <lineage>
        <taxon>Bacteria</taxon>
        <taxon>Bacillati</taxon>
        <taxon>Saganbacteria</taxon>
    </lineage>
</organism>
<dbReference type="PANTHER" id="PTHR43513">
    <property type="entry name" value="DIHYDROOROTATE DEHYDROGENASE B (NAD(+)), ELECTRON TRANSFER SUBUNIT"/>
    <property type="match status" value="1"/>
</dbReference>
<dbReference type="EMBL" id="METM01000021">
    <property type="protein sequence ID" value="OGB89742.1"/>
    <property type="molecule type" value="Genomic_DNA"/>
</dbReference>
<keyword evidence="1" id="KW-0285">Flavoprotein</keyword>
<dbReference type="SUPFAM" id="SSF63380">
    <property type="entry name" value="Riboflavin synthase domain-like"/>
    <property type="match status" value="1"/>
</dbReference>
<evidence type="ECO:0000259" key="3">
    <source>
        <dbReference type="PROSITE" id="PS51384"/>
    </source>
</evidence>
<dbReference type="InterPro" id="IPR017938">
    <property type="entry name" value="Riboflavin_synthase-like_b-brl"/>
</dbReference>
<dbReference type="GO" id="GO:0006221">
    <property type="term" value="P:pyrimidine nucleotide biosynthetic process"/>
    <property type="evidence" value="ECO:0007669"/>
    <property type="project" value="InterPro"/>
</dbReference>
<evidence type="ECO:0000313" key="5">
    <source>
        <dbReference type="Proteomes" id="UP000178724"/>
    </source>
</evidence>
<comment type="cofactor">
    <cofactor evidence="1">
        <name>FAD</name>
        <dbReference type="ChEBI" id="CHEBI:57692"/>
    </cofactor>
    <text evidence="1">Binds 1 FAD per subunit.</text>
</comment>
<sequence length="278" mass="29944">MNRVVKKEKLNETVSRIVLDAPLIAKAAKAGQFVVVMPTENAERIPLTIADFDTAAGAISIIFQIVGATTRVLDSLKVGAEIAHLLGPLGTPSQVENFGTVAVIGGGVGIAEIYPLVKALKKAGNEVITIIGARCEDLLIYVSELRTHNSELKITTDDGTCGRKGFVSDELKDLIAGGKKFDRVIAVGPVPMMRACCDMTRPHGIKTIVSLNPLMLDATGMCGICRVTVNGETKLGCVDGPEFDGHQVDFEELTSRLKMYRDVEKRAYDHVCRLLEHG</sequence>
<dbReference type="InterPro" id="IPR012165">
    <property type="entry name" value="Cyt_c3_hydrogenase_gsu"/>
</dbReference>
<feature type="binding site" evidence="2">
    <location>
        <position position="222"/>
    </location>
    <ligand>
        <name>[2Fe-2S] cluster</name>
        <dbReference type="ChEBI" id="CHEBI:190135"/>
    </ligand>
</feature>
<dbReference type="GO" id="GO:0051537">
    <property type="term" value="F:2 iron, 2 sulfur cluster binding"/>
    <property type="evidence" value="ECO:0007669"/>
    <property type="project" value="UniProtKB-KW"/>
</dbReference>
<dbReference type="PROSITE" id="PS51384">
    <property type="entry name" value="FAD_FR"/>
    <property type="match status" value="1"/>
</dbReference>
<comment type="cofactor">
    <cofactor evidence="2">
        <name>[2Fe-2S] cluster</name>
        <dbReference type="ChEBI" id="CHEBI:190135"/>
    </cofactor>
    <text evidence="2">Binds 1 [2Fe-2S] cluster per subunit.</text>
</comment>
<keyword evidence="1" id="KW-0274">FAD</keyword>
<evidence type="ECO:0000256" key="2">
    <source>
        <dbReference type="PIRSR" id="PIRSR006816-2"/>
    </source>
</evidence>
<protein>
    <submittedName>
        <fullName evidence="4">Ferredoxin-NADP reductase</fullName>
    </submittedName>
</protein>
<dbReference type="InterPro" id="IPR050353">
    <property type="entry name" value="PyrK_electron_transfer"/>
</dbReference>
<keyword evidence="2" id="KW-0001">2Fe-2S</keyword>
<gene>
    <name evidence="4" type="ORF">A2625_06480</name>
</gene>
<dbReference type="GO" id="GO:0050660">
    <property type="term" value="F:flavin adenine dinucleotide binding"/>
    <property type="evidence" value="ECO:0007669"/>
    <property type="project" value="InterPro"/>
</dbReference>
<comment type="caution">
    <text evidence="4">The sequence shown here is derived from an EMBL/GenBank/DDBJ whole genome shotgun (WGS) entry which is preliminary data.</text>
</comment>
<feature type="binding site" evidence="1">
    <location>
        <begin position="62"/>
        <end position="64"/>
    </location>
    <ligand>
        <name>FAD</name>
        <dbReference type="ChEBI" id="CHEBI:57692"/>
    </ligand>
</feature>
<reference evidence="4 5" key="1">
    <citation type="journal article" date="2016" name="Nat. Commun.">
        <title>Thousands of microbial genomes shed light on interconnected biogeochemical processes in an aquifer system.</title>
        <authorList>
            <person name="Anantharaman K."/>
            <person name="Brown C.T."/>
            <person name="Hug L.A."/>
            <person name="Sharon I."/>
            <person name="Castelle C.J."/>
            <person name="Probst A.J."/>
            <person name="Thomas B.C."/>
            <person name="Singh A."/>
            <person name="Wilkins M.J."/>
            <person name="Karaoz U."/>
            <person name="Brodie E.L."/>
            <person name="Williams K.H."/>
            <person name="Hubbard S.S."/>
            <person name="Banfield J.F."/>
        </authorList>
    </citation>
    <scope>NUCLEOTIDE SEQUENCE [LARGE SCALE GENOMIC DNA]</scope>
</reference>
<dbReference type="InterPro" id="IPR019480">
    <property type="entry name" value="Dihydroorotate_DH_Fe-S-bd"/>
</dbReference>
<keyword evidence="2" id="KW-0479">Metal-binding</keyword>
<proteinExistence type="predicted"/>
<name>A0A1F4Q3B8_UNCSA</name>
<dbReference type="NCBIfam" id="NF004862">
    <property type="entry name" value="PRK06222.1"/>
    <property type="match status" value="1"/>
</dbReference>
<dbReference type="InterPro" id="IPR017927">
    <property type="entry name" value="FAD-bd_FR_type"/>
</dbReference>
<keyword evidence="2" id="KW-0411">Iron-sulfur</keyword>
<feature type="domain" description="FAD-binding FR-type" evidence="3">
    <location>
        <begin position="1"/>
        <end position="95"/>
    </location>
</feature>
<dbReference type="PANTHER" id="PTHR43513:SF3">
    <property type="entry name" value="DIHYDROOROTATE DEHYDROGENASE B (NAD(+)), ELECTRON TRANSFER SUBUNIT-RELATED"/>
    <property type="match status" value="1"/>
</dbReference>
<dbReference type="Gene3D" id="3.40.50.80">
    <property type="entry name" value="Nucleotide-binding domain of ferredoxin-NADP reductase (FNR) module"/>
    <property type="match status" value="1"/>
</dbReference>
<dbReference type="CDD" id="cd06219">
    <property type="entry name" value="DHOD_e_trans_like1"/>
    <property type="match status" value="1"/>
</dbReference>
<accession>A0A1F4Q3B8</accession>
<dbReference type="SUPFAM" id="SSF52343">
    <property type="entry name" value="Ferredoxin reductase-like, C-terminal NADP-linked domain"/>
    <property type="match status" value="1"/>
</dbReference>
<feature type="binding site" evidence="2">
    <location>
        <position position="225"/>
    </location>
    <ligand>
        <name>[2Fe-2S] cluster</name>
        <dbReference type="ChEBI" id="CHEBI:190135"/>
    </ligand>
</feature>
<dbReference type="Gene3D" id="2.40.30.10">
    <property type="entry name" value="Translation factors"/>
    <property type="match status" value="1"/>
</dbReference>
<dbReference type="GO" id="GO:0046872">
    <property type="term" value="F:metal ion binding"/>
    <property type="evidence" value="ECO:0007669"/>
    <property type="project" value="UniProtKB-KW"/>
</dbReference>
<evidence type="ECO:0000256" key="1">
    <source>
        <dbReference type="PIRSR" id="PIRSR006816-1"/>
    </source>
</evidence>
<dbReference type="Pfam" id="PF00175">
    <property type="entry name" value="NAD_binding_1"/>
    <property type="match status" value="1"/>
</dbReference>
<dbReference type="AlphaFoldDB" id="A0A1F4Q3B8"/>
<dbReference type="InterPro" id="IPR001433">
    <property type="entry name" value="OxRdtase_FAD/NAD-bd"/>
</dbReference>
<dbReference type="GO" id="GO:0016491">
    <property type="term" value="F:oxidoreductase activity"/>
    <property type="evidence" value="ECO:0007669"/>
    <property type="project" value="InterPro"/>
</dbReference>